<feature type="compositionally biased region" description="Low complexity" evidence="1">
    <location>
        <begin position="164"/>
        <end position="174"/>
    </location>
</feature>
<feature type="compositionally biased region" description="Low complexity" evidence="1">
    <location>
        <begin position="224"/>
        <end position="235"/>
    </location>
</feature>
<organism evidence="2 3">
    <name type="scientific">Diaporthe eres</name>
    <name type="common">Phomopsis oblonga</name>
    <dbReference type="NCBI Taxonomy" id="83184"/>
    <lineage>
        <taxon>Eukaryota</taxon>
        <taxon>Fungi</taxon>
        <taxon>Dikarya</taxon>
        <taxon>Ascomycota</taxon>
        <taxon>Pezizomycotina</taxon>
        <taxon>Sordariomycetes</taxon>
        <taxon>Sordariomycetidae</taxon>
        <taxon>Diaporthales</taxon>
        <taxon>Diaporthaceae</taxon>
        <taxon>Diaporthe</taxon>
        <taxon>Diaporthe eres species complex</taxon>
    </lineage>
</organism>
<proteinExistence type="predicted"/>
<evidence type="ECO:0000313" key="3">
    <source>
        <dbReference type="Proteomes" id="UP001430848"/>
    </source>
</evidence>
<protein>
    <submittedName>
        <fullName evidence="2">Uncharacterized protein</fullName>
    </submittedName>
</protein>
<feature type="region of interest" description="Disordered" evidence="1">
    <location>
        <begin position="396"/>
        <end position="474"/>
    </location>
</feature>
<feature type="region of interest" description="Disordered" evidence="1">
    <location>
        <begin position="312"/>
        <end position="345"/>
    </location>
</feature>
<sequence length="539" mass="58278">MPPKGSRMSTGSAGPNVGVPRQSERTASENKERAYIAASRRGDRSLEARVQSAYAASEIHKQRTGKALKVSEQIVLNEEMYEEEDDLPARYSALLNNNDILASMPRFQAYAIATLGTRAAAYDRFPNLQRDLQREADVNAQFAEFFGPRGFSTRPAGGFQTHGSSAQQAQSSPQMTTAPFSPTTPSHQPAFHYPSPQNALASPVDSHVGSPATANPIASNSAFPSPSMQMSMHQRSMSMGHMDALQVTTNAQSRASSISPVIAPQASQLAGQRRSFGEAFPESQSPSSTPSVPTAFRQVSGMPSPGMPAPMGTPRQQNIQRRMSSQSIPMSPGSLQPTYGTGFTSELPGNLRGMFPQDTDFAGFFAGGQVPAATVSNATQAPFQLQQHGDLRELRARKQSRSRNTQQTSVSKKDSQIAIKSDGEPTPNVKTEKPADKSFVKNEATTEDQPFDGNDPLNLYTGSQPLGAVKPETSLSDDAITQTLSDGLEGSNLDADNFQQFYDADDFTTDFFNSTSNFDQFDFDSYLQIPASQPEVEND</sequence>
<feature type="compositionally biased region" description="Basic and acidic residues" evidence="1">
    <location>
        <begin position="22"/>
        <end position="44"/>
    </location>
</feature>
<feature type="region of interest" description="Disordered" evidence="1">
    <location>
        <begin position="1"/>
        <end position="44"/>
    </location>
</feature>
<feature type="compositionally biased region" description="Polar residues" evidence="1">
    <location>
        <begin position="315"/>
        <end position="344"/>
    </location>
</feature>
<dbReference type="EMBL" id="JAKNSF020000193">
    <property type="protein sequence ID" value="KAK7707858.1"/>
    <property type="molecule type" value="Genomic_DNA"/>
</dbReference>
<dbReference type="Proteomes" id="UP001430848">
    <property type="component" value="Unassembled WGS sequence"/>
</dbReference>
<reference evidence="2 3" key="1">
    <citation type="submission" date="2024-02" db="EMBL/GenBank/DDBJ databases">
        <title>De novo assembly and annotation of 12 fungi associated with fruit tree decline syndrome in Ontario, Canada.</title>
        <authorList>
            <person name="Sulman M."/>
            <person name="Ellouze W."/>
            <person name="Ilyukhin E."/>
        </authorList>
    </citation>
    <scope>NUCLEOTIDE SEQUENCE [LARGE SCALE GENOMIC DNA]</scope>
    <source>
        <strain evidence="2 3">M169</strain>
    </source>
</reference>
<feature type="region of interest" description="Disordered" evidence="1">
    <location>
        <begin position="265"/>
        <end position="295"/>
    </location>
</feature>
<feature type="compositionally biased region" description="Polar residues" evidence="1">
    <location>
        <begin position="212"/>
        <end position="223"/>
    </location>
</feature>
<feature type="compositionally biased region" description="Polar residues" evidence="1">
    <location>
        <begin position="175"/>
        <end position="187"/>
    </location>
</feature>
<feature type="compositionally biased region" description="Basic and acidic residues" evidence="1">
    <location>
        <begin position="430"/>
        <end position="440"/>
    </location>
</feature>
<evidence type="ECO:0000256" key="1">
    <source>
        <dbReference type="SAM" id="MobiDB-lite"/>
    </source>
</evidence>
<accession>A0ABR1NN14</accession>
<evidence type="ECO:0000313" key="2">
    <source>
        <dbReference type="EMBL" id="KAK7707858.1"/>
    </source>
</evidence>
<comment type="caution">
    <text evidence="2">The sequence shown here is derived from an EMBL/GenBank/DDBJ whole genome shotgun (WGS) entry which is preliminary data.</text>
</comment>
<feature type="compositionally biased region" description="Low complexity" evidence="1">
    <location>
        <begin position="281"/>
        <end position="293"/>
    </location>
</feature>
<gene>
    <name evidence="2" type="ORF">SLS63_013622</name>
</gene>
<feature type="region of interest" description="Disordered" evidence="1">
    <location>
        <begin position="153"/>
        <end position="235"/>
    </location>
</feature>
<keyword evidence="3" id="KW-1185">Reference proteome</keyword>
<name>A0ABR1NN14_DIAER</name>